<keyword evidence="1" id="KW-0472">Membrane</keyword>
<gene>
    <name evidence="2" type="ORF">JMN32_01295</name>
</gene>
<sequence length="177" mass="19948">MKKPLEITDELLLDYIDGLLNKDEAADVEKACLQPQIASRLEELKKLDQLMLMTNVLETPSKNFNSKVMANLDKPIIKSIPYSRKNGLIILILALLTVITGSLYMTESIMALDIFDSVSLPQISSVIKMPGVELPDSVNLKILTDGLLFTVLVLSLLLLDKVILRPYFRNRRTEVQY</sequence>
<reference evidence="2" key="1">
    <citation type="submission" date="2021-01" db="EMBL/GenBank/DDBJ databases">
        <title>Fulvivirga kasyanovii gen. nov., sp nov., a novel member of the phylum Bacteroidetes isolated from seawater in a mussel farm.</title>
        <authorList>
            <person name="Zhao L.-H."/>
            <person name="Wang Z.-J."/>
        </authorList>
    </citation>
    <scope>NUCLEOTIDE SEQUENCE</scope>
    <source>
        <strain evidence="2">29W222</strain>
    </source>
</reference>
<organism evidence="2 3">
    <name type="scientific">Fulvivirga marina</name>
    <dbReference type="NCBI Taxonomy" id="2494733"/>
    <lineage>
        <taxon>Bacteria</taxon>
        <taxon>Pseudomonadati</taxon>
        <taxon>Bacteroidota</taxon>
        <taxon>Cytophagia</taxon>
        <taxon>Cytophagales</taxon>
        <taxon>Fulvivirgaceae</taxon>
        <taxon>Fulvivirga</taxon>
    </lineage>
</organism>
<feature type="transmembrane region" description="Helical" evidence="1">
    <location>
        <begin position="87"/>
        <end position="105"/>
    </location>
</feature>
<dbReference type="AlphaFoldDB" id="A0A937FT50"/>
<keyword evidence="3" id="KW-1185">Reference proteome</keyword>
<dbReference type="Proteomes" id="UP000614216">
    <property type="component" value="Unassembled WGS sequence"/>
</dbReference>
<evidence type="ECO:0008006" key="4">
    <source>
        <dbReference type="Google" id="ProtNLM"/>
    </source>
</evidence>
<evidence type="ECO:0000313" key="2">
    <source>
        <dbReference type="EMBL" id="MBL6444924.1"/>
    </source>
</evidence>
<proteinExistence type="predicted"/>
<name>A0A937FT50_9BACT</name>
<comment type="caution">
    <text evidence="2">The sequence shown here is derived from an EMBL/GenBank/DDBJ whole genome shotgun (WGS) entry which is preliminary data.</text>
</comment>
<feature type="transmembrane region" description="Helical" evidence="1">
    <location>
        <begin position="146"/>
        <end position="164"/>
    </location>
</feature>
<dbReference type="EMBL" id="JAEUGD010000002">
    <property type="protein sequence ID" value="MBL6444924.1"/>
    <property type="molecule type" value="Genomic_DNA"/>
</dbReference>
<accession>A0A937FT50</accession>
<evidence type="ECO:0000313" key="3">
    <source>
        <dbReference type="Proteomes" id="UP000614216"/>
    </source>
</evidence>
<dbReference type="RefSeq" id="WP_202854464.1">
    <property type="nucleotide sequence ID" value="NZ_JAEUGD010000002.1"/>
</dbReference>
<keyword evidence="1" id="KW-1133">Transmembrane helix</keyword>
<protein>
    <recommendedName>
        <fullName evidence="4">Zinc-finger domain-containing protein</fullName>
    </recommendedName>
</protein>
<evidence type="ECO:0000256" key="1">
    <source>
        <dbReference type="SAM" id="Phobius"/>
    </source>
</evidence>
<keyword evidence="1" id="KW-0812">Transmembrane</keyword>